<dbReference type="EMBL" id="BKCJ010005262">
    <property type="protein sequence ID" value="GEU65760.1"/>
    <property type="molecule type" value="Genomic_DNA"/>
</dbReference>
<reference evidence="1" key="1">
    <citation type="journal article" date="2019" name="Sci. Rep.">
        <title>Draft genome of Tanacetum cinerariifolium, the natural source of mosquito coil.</title>
        <authorList>
            <person name="Yamashiro T."/>
            <person name="Shiraishi A."/>
            <person name="Satake H."/>
            <person name="Nakayama K."/>
        </authorList>
    </citation>
    <scope>NUCLEOTIDE SEQUENCE</scope>
</reference>
<dbReference type="AlphaFoldDB" id="A0A6L2LWT2"/>
<gene>
    <name evidence="1" type="ORF">Tci_037738</name>
</gene>
<accession>A0A6L2LWT2</accession>
<proteinExistence type="predicted"/>
<name>A0A6L2LWT2_TANCI</name>
<organism evidence="1">
    <name type="scientific">Tanacetum cinerariifolium</name>
    <name type="common">Dalmatian daisy</name>
    <name type="synonym">Chrysanthemum cinerariifolium</name>
    <dbReference type="NCBI Taxonomy" id="118510"/>
    <lineage>
        <taxon>Eukaryota</taxon>
        <taxon>Viridiplantae</taxon>
        <taxon>Streptophyta</taxon>
        <taxon>Embryophyta</taxon>
        <taxon>Tracheophyta</taxon>
        <taxon>Spermatophyta</taxon>
        <taxon>Magnoliopsida</taxon>
        <taxon>eudicotyledons</taxon>
        <taxon>Gunneridae</taxon>
        <taxon>Pentapetalae</taxon>
        <taxon>asterids</taxon>
        <taxon>campanulids</taxon>
        <taxon>Asterales</taxon>
        <taxon>Asteraceae</taxon>
        <taxon>Asteroideae</taxon>
        <taxon>Anthemideae</taxon>
        <taxon>Anthemidinae</taxon>
        <taxon>Tanacetum</taxon>
    </lineage>
</organism>
<sequence length="266" mass="28845">MVISSSGTQTQTGRFNEGLPHFCSPLLGGEQGKKKLINQLSPAAYLHPGYGAASVSMAASPGSLQVFNFSSRRQIRRRRTFVSCTHGGQEKPAISVPIIDTTMMVVASLADGELLRSKFTCGGCYCCEGGGWLTTEIEVWLLRRRMKDPLLLMANMIIVVTKINLIPTESSVLLVEGACSTGPYLAKTCLRCPKLDLHNLITPGDMIVYYVGCYLGMTTGEKKPITHGYSHVNGRIGGGGATIERGCRVVALNPNSGIIFWTVWRE</sequence>
<evidence type="ECO:0000313" key="1">
    <source>
        <dbReference type="EMBL" id="GEU65760.1"/>
    </source>
</evidence>
<comment type="caution">
    <text evidence="1">The sequence shown here is derived from an EMBL/GenBank/DDBJ whole genome shotgun (WGS) entry which is preliminary data.</text>
</comment>
<protein>
    <submittedName>
        <fullName evidence="1">Uncharacterized protein</fullName>
    </submittedName>
</protein>